<comment type="subcellular location">
    <subcellularLocation>
        <location evidence="1">Endomembrane system</location>
    </subcellularLocation>
</comment>
<dbReference type="PROSITE" id="PS50275">
    <property type="entry name" value="SAC"/>
    <property type="match status" value="1"/>
</dbReference>
<dbReference type="EnsemblMetazoa" id="Aqu2.1.02117_001">
    <property type="protein sequence ID" value="Aqu2.1.02117_001"/>
    <property type="gene ID" value="Aqu2.1.02117"/>
</dbReference>
<feature type="transmembrane region" description="Helical" evidence="4">
    <location>
        <begin position="67"/>
        <end position="91"/>
    </location>
</feature>
<dbReference type="GO" id="GO:0012505">
    <property type="term" value="C:endomembrane system"/>
    <property type="evidence" value="ECO:0007669"/>
    <property type="project" value="UniProtKB-SubCell"/>
</dbReference>
<dbReference type="GO" id="GO:0043813">
    <property type="term" value="F:phosphatidylinositol-3,5-bisphosphate 5-phosphatase activity"/>
    <property type="evidence" value="ECO:0007669"/>
    <property type="project" value="InterPro"/>
</dbReference>
<evidence type="ECO:0000256" key="4">
    <source>
        <dbReference type="SAM" id="Phobius"/>
    </source>
</evidence>
<protein>
    <recommendedName>
        <fullName evidence="5">SAC domain-containing protein</fullName>
    </recommendedName>
</protein>
<proteinExistence type="predicted"/>
<accession>A0A1X7SJ17</accession>
<dbReference type="InterPro" id="IPR002013">
    <property type="entry name" value="SAC_dom"/>
</dbReference>
<dbReference type="GO" id="GO:0046856">
    <property type="term" value="P:phosphatidylinositol dephosphorylation"/>
    <property type="evidence" value="ECO:0007669"/>
    <property type="project" value="InterPro"/>
</dbReference>
<keyword evidence="3 4" id="KW-0472">Membrane</keyword>
<reference evidence="6" key="1">
    <citation type="submission" date="2017-05" db="UniProtKB">
        <authorList>
            <consortium name="EnsemblMetazoa"/>
        </authorList>
    </citation>
    <scope>IDENTIFICATION</scope>
</reference>
<dbReference type="Pfam" id="PF02383">
    <property type="entry name" value="Syja_N"/>
    <property type="match status" value="1"/>
</dbReference>
<feature type="domain" description="SAC" evidence="5">
    <location>
        <begin position="76"/>
        <end position="110"/>
    </location>
</feature>
<dbReference type="AlphaFoldDB" id="A0A1X7SJ17"/>
<evidence type="ECO:0000259" key="5">
    <source>
        <dbReference type="PROSITE" id="PS50275"/>
    </source>
</evidence>
<keyword evidence="4" id="KW-1133">Transmembrane helix</keyword>
<dbReference type="InterPro" id="IPR043573">
    <property type="entry name" value="Fig4-like"/>
</dbReference>
<sequence length="110" mass="12584">MGYIAFAFFQRCVYSPGSGIQGIRLILPDQGGIFIKIKPFLEEHKEPNKILIWDTCSTLKSRTLNRITLFTSFIGLDISVFGHPIYLTLIARRSRNFAGTRYLKRGINDE</sequence>
<dbReference type="STRING" id="400682.A0A1X7SJ17"/>
<organism evidence="6">
    <name type="scientific">Amphimedon queenslandica</name>
    <name type="common">Sponge</name>
    <dbReference type="NCBI Taxonomy" id="400682"/>
    <lineage>
        <taxon>Eukaryota</taxon>
        <taxon>Metazoa</taxon>
        <taxon>Porifera</taxon>
        <taxon>Demospongiae</taxon>
        <taxon>Heteroscleromorpha</taxon>
        <taxon>Haplosclerida</taxon>
        <taxon>Niphatidae</taxon>
        <taxon>Amphimedon</taxon>
    </lineage>
</organism>
<dbReference type="InParanoid" id="A0A1X7SJ17"/>
<evidence type="ECO:0000256" key="3">
    <source>
        <dbReference type="ARBA" id="ARBA00023136"/>
    </source>
</evidence>
<keyword evidence="4" id="KW-0812">Transmembrane</keyword>
<name>A0A1X7SJ17_AMPQE</name>
<dbReference type="PANTHER" id="PTHR45738">
    <property type="entry name" value="POLYPHOSPHOINOSITIDE PHOSPHATASE"/>
    <property type="match status" value="1"/>
</dbReference>
<evidence type="ECO:0000256" key="1">
    <source>
        <dbReference type="ARBA" id="ARBA00004308"/>
    </source>
</evidence>
<evidence type="ECO:0000256" key="2">
    <source>
        <dbReference type="ARBA" id="ARBA00022801"/>
    </source>
</evidence>
<dbReference type="PANTHER" id="PTHR45738:SF5">
    <property type="entry name" value="POLYPHOSPHOINOSITIDE PHOSPHATASE"/>
    <property type="match status" value="1"/>
</dbReference>
<keyword evidence="2" id="KW-0378">Hydrolase</keyword>
<evidence type="ECO:0000313" key="6">
    <source>
        <dbReference type="EnsemblMetazoa" id="Aqu2.1.02117_001"/>
    </source>
</evidence>